<dbReference type="HOGENOM" id="CLU_2638205_0_0_1"/>
<protein>
    <submittedName>
        <fullName evidence="2 3">Uncharacterized protein</fullName>
    </submittedName>
</protein>
<sequence>MSANGINVRQSLVAGAAVRGAERVLCVHLGLGGQLLVPLSDSMRTTGAGPDAPRREDPDAPFVRGAVMGSTLCIRFV</sequence>
<dbReference type="AlphaFoldDB" id="J3P2V0"/>
<reference evidence="2" key="2">
    <citation type="submission" date="2010-07" db="EMBL/GenBank/DDBJ databases">
        <authorList>
            <consortium name="The Broad Institute Genome Sequencing Platform"/>
            <consortium name="Broad Institute Genome Sequencing Center for Infectious Disease"/>
            <person name="Ma L.-J."/>
            <person name="Dead R."/>
            <person name="Young S."/>
            <person name="Zeng Q."/>
            <person name="Koehrsen M."/>
            <person name="Alvarado L."/>
            <person name="Berlin A."/>
            <person name="Chapman S.B."/>
            <person name="Chen Z."/>
            <person name="Freedman E."/>
            <person name="Gellesch M."/>
            <person name="Goldberg J."/>
            <person name="Griggs A."/>
            <person name="Gujja S."/>
            <person name="Heilman E.R."/>
            <person name="Heiman D."/>
            <person name="Hepburn T."/>
            <person name="Howarth C."/>
            <person name="Jen D."/>
            <person name="Larson L."/>
            <person name="Mehta T."/>
            <person name="Neiman D."/>
            <person name="Pearson M."/>
            <person name="Roberts A."/>
            <person name="Saif S."/>
            <person name="Shea T."/>
            <person name="Shenoy N."/>
            <person name="Sisk P."/>
            <person name="Stolte C."/>
            <person name="Sykes S."/>
            <person name="Walk T."/>
            <person name="White J."/>
            <person name="Yandava C."/>
            <person name="Haas B."/>
            <person name="Nusbaum C."/>
            <person name="Birren B."/>
        </authorList>
    </citation>
    <scope>NUCLEOTIDE SEQUENCE</scope>
    <source>
        <strain evidence="2">R3-111a-1</strain>
    </source>
</reference>
<dbReference type="EMBL" id="GL385398">
    <property type="protein sequence ID" value="EJT73992.1"/>
    <property type="molecule type" value="Genomic_DNA"/>
</dbReference>
<reference evidence="4" key="1">
    <citation type="submission" date="2010-07" db="EMBL/GenBank/DDBJ databases">
        <title>The genome sequence of Gaeumannomyces graminis var. tritici strain R3-111a-1.</title>
        <authorList>
            <consortium name="The Broad Institute Genome Sequencing Platform"/>
            <person name="Ma L.-J."/>
            <person name="Dead R."/>
            <person name="Young S."/>
            <person name="Zeng Q."/>
            <person name="Koehrsen M."/>
            <person name="Alvarado L."/>
            <person name="Berlin A."/>
            <person name="Chapman S.B."/>
            <person name="Chen Z."/>
            <person name="Freedman E."/>
            <person name="Gellesch M."/>
            <person name="Goldberg J."/>
            <person name="Griggs A."/>
            <person name="Gujja S."/>
            <person name="Heilman E.R."/>
            <person name="Heiman D."/>
            <person name="Hepburn T."/>
            <person name="Howarth C."/>
            <person name="Jen D."/>
            <person name="Larson L."/>
            <person name="Mehta T."/>
            <person name="Neiman D."/>
            <person name="Pearson M."/>
            <person name="Roberts A."/>
            <person name="Saif S."/>
            <person name="Shea T."/>
            <person name="Shenoy N."/>
            <person name="Sisk P."/>
            <person name="Stolte C."/>
            <person name="Sykes S."/>
            <person name="Walk T."/>
            <person name="White J."/>
            <person name="Yandava C."/>
            <person name="Haas B."/>
            <person name="Nusbaum C."/>
            <person name="Birren B."/>
        </authorList>
    </citation>
    <scope>NUCLEOTIDE SEQUENCE [LARGE SCALE GENOMIC DNA]</scope>
    <source>
        <strain evidence="4">R3-111a-1</strain>
    </source>
</reference>
<feature type="region of interest" description="Disordered" evidence="1">
    <location>
        <begin position="42"/>
        <end position="61"/>
    </location>
</feature>
<dbReference type="RefSeq" id="XP_009223936.1">
    <property type="nucleotide sequence ID" value="XM_009225672.1"/>
</dbReference>
<evidence type="ECO:0000313" key="3">
    <source>
        <dbReference type="EnsemblFungi" id="EJT73992"/>
    </source>
</evidence>
<reference evidence="3" key="5">
    <citation type="submission" date="2018-04" db="UniProtKB">
        <authorList>
            <consortium name="EnsemblFungi"/>
        </authorList>
    </citation>
    <scope>IDENTIFICATION</scope>
    <source>
        <strain evidence="3">R3-111a-1</strain>
    </source>
</reference>
<dbReference type="Proteomes" id="UP000006039">
    <property type="component" value="Unassembled WGS sequence"/>
</dbReference>
<proteinExistence type="predicted"/>
<reference evidence="2" key="3">
    <citation type="submission" date="2010-09" db="EMBL/GenBank/DDBJ databases">
        <title>Annotation of Gaeumannomyces graminis var. tritici R3-111a-1.</title>
        <authorList>
            <consortium name="The Broad Institute Genome Sequencing Platform"/>
            <person name="Ma L.-J."/>
            <person name="Dead R."/>
            <person name="Young S.K."/>
            <person name="Zeng Q."/>
            <person name="Gargeya S."/>
            <person name="Fitzgerald M."/>
            <person name="Haas B."/>
            <person name="Abouelleil A."/>
            <person name="Alvarado L."/>
            <person name="Arachchi H.M."/>
            <person name="Berlin A."/>
            <person name="Brown A."/>
            <person name="Chapman S.B."/>
            <person name="Chen Z."/>
            <person name="Dunbar C."/>
            <person name="Freedman E."/>
            <person name="Gearin G."/>
            <person name="Gellesch M."/>
            <person name="Goldberg J."/>
            <person name="Griggs A."/>
            <person name="Gujja S."/>
            <person name="Heiman D."/>
            <person name="Howarth C."/>
            <person name="Larson L."/>
            <person name="Lui A."/>
            <person name="MacDonald P.J.P."/>
            <person name="Mehta T."/>
            <person name="Montmayeur A."/>
            <person name="Murphy C."/>
            <person name="Neiman D."/>
            <person name="Pearson M."/>
            <person name="Priest M."/>
            <person name="Roberts A."/>
            <person name="Saif S."/>
            <person name="Shea T."/>
            <person name="Shenoy N."/>
            <person name="Sisk P."/>
            <person name="Stolte C."/>
            <person name="Sykes S."/>
            <person name="Yandava C."/>
            <person name="Wortman J."/>
            <person name="Nusbaum C."/>
            <person name="Birren B."/>
        </authorList>
    </citation>
    <scope>NUCLEOTIDE SEQUENCE</scope>
    <source>
        <strain evidence="2">R3-111a-1</strain>
    </source>
</reference>
<evidence type="ECO:0000313" key="2">
    <source>
        <dbReference type="EMBL" id="EJT73992.1"/>
    </source>
</evidence>
<dbReference type="EnsemblFungi" id="EJT73992">
    <property type="protein sequence ID" value="EJT73992"/>
    <property type="gene ID" value="GGTG_07842"/>
</dbReference>
<gene>
    <name evidence="3" type="primary">20348300</name>
    <name evidence="2" type="ORF">GGTG_07842</name>
</gene>
<keyword evidence="4" id="KW-1185">Reference proteome</keyword>
<evidence type="ECO:0000256" key="1">
    <source>
        <dbReference type="SAM" id="MobiDB-lite"/>
    </source>
</evidence>
<accession>J3P2V0</accession>
<organism evidence="2">
    <name type="scientific">Gaeumannomyces tritici (strain R3-111a-1)</name>
    <name type="common">Wheat and barley take-all root rot fungus</name>
    <name type="synonym">Gaeumannomyces graminis var. tritici</name>
    <dbReference type="NCBI Taxonomy" id="644352"/>
    <lineage>
        <taxon>Eukaryota</taxon>
        <taxon>Fungi</taxon>
        <taxon>Dikarya</taxon>
        <taxon>Ascomycota</taxon>
        <taxon>Pezizomycotina</taxon>
        <taxon>Sordariomycetes</taxon>
        <taxon>Sordariomycetidae</taxon>
        <taxon>Magnaporthales</taxon>
        <taxon>Magnaporthaceae</taxon>
        <taxon>Gaeumannomyces</taxon>
    </lineage>
</organism>
<name>J3P2V0_GAET3</name>
<dbReference type="VEuPathDB" id="FungiDB:GGTG_07842"/>
<evidence type="ECO:0000313" key="4">
    <source>
        <dbReference type="Proteomes" id="UP000006039"/>
    </source>
</evidence>
<reference evidence="3" key="4">
    <citation type="journal article" date="2015" name="G3 (Bethesda)">
        <title>Genome sequences of three phytopathogenic species of the Magnaporthaceae family of fungi.</title>
        <authorList>
            <person name="Okagaki L.H."/>
            <person name="Nunes C.C."/>
            <person name="Sailsbery J."/>
            <person name="Clay B."/>
            <person name="Brown D."/>
            <person name="John T."/>
            <person name="Oh Y."/>
            <person name="Young N."/>
            <person name="Fitzgerald M."/>
            <person name="Haas B.J."/>
            <person name="Zeng Q."/>
            <person name="Young S."/>
            <person name="Adiconis X."/>
            <person name="Fan L."/>
            <person name="Levin J.Z."/>
            <person name="Mitchell T.K."/>
            <person name="Okubara P.A."/>
            <person name="Farman M.L."/>
            <person name="Kohn L.M."/>
            <person name="Birren B."/>
            <person name="Ma L.-J."/>
            <person name="Dean R.A."/>
        </authorList>
    </citation>
    <scope>NUCLEOTIDE SEQUENCE</scope>
    <source>
        <strain evidence="3">R3-111a-1</strain>
    </source>
</reference>
<dbReference type="GeneID" id="20348300"/>